<dbReference type="Gene3D" id="1.50.10.10">
    <property type="match status" value="2"/>
</dbReference>
<dbReference type="Pfam" id="PF22422">
    <property type="entry name" value="MGH1-like_GH"/>
    <property type="match status" value="2"/>
</dbReference>
<accession>L0DDH3</accession>
<dbReference type="AlphaFoldDB" id="L0DDH3"/>
<dbReference type="InterPro" id="IPR008928">
    <property type="entry name" value="6-hairpin_glycosidase_sf"/>
</dbReference>
<gene>
    <name evidence="2" type="ordered locus">Sinac_2565</name>
</gene>
<dbReference type="InterPro" id="IPR004888">
    <property type="entry name" value="Glycoside_hydrolase_63"/>
</dbReference>
<dbReference type="EMBL" id="CP003364">
    <property type="protein sequence ID" value="AGA26868.1"/>
    <property type="molecule type" value="Genomic_DNA"/>
</dbReference>
<sequence length="918" mass="106620">MQTTSQLAKNAPSPCKFSPSLGMRIRSMPSKEHERLEQGRDDASGWRRWGPYVSDRAWATVREDYSANGDAWDYLPHDLARSKAYRWGEDGIAAICDRYQILVFAPAFWNGRDPILKERLFGLSSPEGNHGEDVKEYYFHLDCTPTHSYMRFLYKYPQREFPYERLVNENRHRSTAEPEFELLDTAIFADDAYFDITIEYAKYSAEDICIRIEAINRGANPAPLHILPHLWFRNTWAWGPRPSPEPKIRMVRGESADLCLVSDDSELEPQSSIPVTYRLGSRFFHAPEGGVPLFTDNETNMPRVFGPGHANRRPFVKDAFHRTLIDGDSCTNPLQIGTKAAIHYRFEAVAPSESVVLRFRLTDSPGLEEPLDEVDRTIELRRREADEYYETIHPPTATADERNIQRQALASLLWSKQSYLFDVELWLDGDNPNLPPPASRKTIRNEHWRHLNSLRVMTVPDKWEYPWFAAWDLAFQCVVFALVDGEFAKQQLWLLLFEQFQHPNGQIPAYEWEFSDLNPPVHAWAVWRVYNMDRIRSGKADRDFLERCFHKLLINFTWWINKVDNKGNNIFEGGFLGLDNITVVDRSTRCADGSRLEQSDATGWMGMFCLVLMRIALELAKEDRVYEALASKYFQHYIYVAAAMKNMGNRDYQLWDEEDGFFYDVLLYPDGRYRKFRVRSLVGLIPLFAVERLEEAWIEPFKEFRENFDWFMKNRGKLARSVVHTVERAGQVTHALTILNQDQLRRMTTRIRDPDEFLSDYGVRSLSKAHESHPFVFDSSEVRYEPAESIDRIKGGNSNWRGPIWFPTGFLLIESLRKLGKAFGEHLGCPAAHPGDASLPFNDLAREIAERQIRVFSRDARGRRPVYGSSQKFQEDPHWRDLILFYEYFHGDNGTGLGASHQTGWTALVASLIDEWRH</sequence>
<feature type="domain" description="Mannosylglycerate hydrolase MGH1-like glycoside hydrolase" evidence="1">
    <location>
        <begin position="719"/>
        <end position="903"/>
    </location>
</feature>
<evidence type="ECO:0000259" key="1">
    <source>
        <dbReference type="Pfam" id="PF22422"/>
    </source>
</evidence>
<dbReference type="STRING" id="886293.Sinac_2565"/>
<reference evidence="2 3" key="1">
    <citation type="submission" date="2012-02" db="EMBL/GenBank/DDBJ databases">
        <title>Complete sequence of chromosome of Singulisphaera acidiphila DSM 18658.</title>
        <authorList>
            <consortium name="US DOE Joint Genome Institute (JGI-PGF)"/>
            <person name="Lucas S."/>
            <person name="Copeland A."/>
            <person name="Lapidus A."/>
            <person name="Glavina del Rio T."/>
            <person name="Dalin E."/>
            <person name="Tice H."/>
            <person name="Bruce D."/>
            <person name="Goodwin L."/>
            <person name="Pitluck S."/>
            <person name="Peters L."/>
            <person name="Ovchinnikova G."/>
            <person name="Chertkov O."/>
            <person name="Kyrpides N."/>
            <person name="Mavromatis K."/>
            <person name="Ivanova N."/>
            <person name="Brettin T."/>
            <person name="Detter J.C."/>
            <person name="Han C."/>
            <person name="Larimer F."/>
            <person name="Land M."/>
            <person name="Hauser L."/>
            <person name="Markowitz V."/>
            <person name="Cheng J.-F."/>
            <person name="Hugenholtz P."/>
            <person name="Woyke T."/>
            <person name="Wu D."/>
            <person name="Tindall B."/>
            <person name="Pomrenke H."/>
            <person name="Brambilla E."/>
            <person name="Klenk H.-P."/>
            <person name="Eisen J.A."/>
        </authorList>
    </citation>
    <scope>NUCLEOTIDE SEQUENCE [LARGE SCALE GENOMIC DNA]</scope>
    <source>
        <strain evidence="3">ATCC BAA-1392 / DSM 18658 / VKM B-2454 / MOB10</strain>
    </source>
</reference>
<proteinExistence type="predicted"/>
<dbReference type="InterPro" id="IPR054491">
    <property type="entry name" value="MGH1-like_GH"/>
</dbReference>
<dbReference type="KEGG" id="saci:Sinac_2565"/>
<dbReference type="GO" id="GO:0004573">
    <property type="term" value="F:Glc3Man9GlcNAc2 oligosaccharide glucosidase activity"/>
    <property type="evidence" value="ECO:0007669"/>
    <property type="project" value="InterPro"/>
</dbReference>
<feature type="domain" description="Mannosylglycerate hydrolase MGH1-like glycoside hydrolase" evidence="1">
    <location>
        <begin position="465"/>
        <end position="690"/>
    </location>
</feature>
<protein>
    <submittedName>
        <fullName evidence="2">Mannosyl oligosaccharide glucosidase</fullName>
    </submittedName>
</protein>
<name>L0DDH3_SINAD</name>
<dbReference type="GO" id="GO:0009311">
    <property type="term" value="P:oligosaccharide metabolic process"/>
    <property type="evidence" value="ECO:0007669"/>
    <property type="project" value="InterPro"/>
</dbReference>
<organism evidence="2 3">
    <name type="scientific">Singulisphaera acidiphila (strain ATCC BAA-1392 / DSM 18658 / VKM B-2454 / MOB10)</name>
    <dbReference type="NCBI Taxonomy" id="886293"/>
    <lineage>
        <taxon>Bacteria</taxon>
        <taxon>Pseudomonadati</taxon>
        <taxon>Planctomycetota</taxon>
        <taxon>Planctomycetia</taxon>
        <taxon>Isosphaerales</taxon>
        <taxon>Isosphaeraceae</taxon>
        <taxon>Singulisphaera</taxon>
    </lineage>
</organism>
<dbReference type="SUPFAM" id="SSF48208">
    <property type="entry name" value="Six-hairpin glycosidases"/>
    <property type="match status" value="1"/>
</dbReference>
<dbReference type="Proteomes" id="UP000010798">
    <property type="component" value="Chromosome"/>
</dbReference>
<dbReference type="eggNOG" id="COG1452">
    <property type="taxonomic scope" value="Bacteria"/>
</dbReference>
<dbReference type="InterPro" id="IPR012341">
    <property type="entry name" value="6hp_glycosidase-like_sf"/>
</dbReference>
<keyword evidence="3" id="KW-1185">Reference proteome</keyword>
<dbReference type="PANTHER" id="PTHR10412">
    <property type="entry name" value="MANNOSYL-OLIGOSACCHARIDE GLUCOSIDASE"/>
    <property type="match status" value="1"/>
</dbReference>
<evidence type="ECO:0000313" key="2">
    <source>
        <dbReference type="EMBL" id="AGA26868.1"/>
    </source>
</evidence>
<evidence type="ECO:0000313" key="3">
    <source>
        <dbReference type="Proteomes" id="UP000010798"/>
    </source>
</evidence>
<dbReference type="PANTHER" id="PTHR10412:SF10">
    <property type="entry name" value="GLYCOSYL HYDROLASE FAMILY 63 C-TERMINAL DOMAIN-CONTAINING PROTEIN"/>
    <property type="match status" value="1"/>
</dbReference>
<dbReference type="HOGENOM" id="CLU_005386_0_1_0"/>